<evidence type="ECO:0000313" key="1">
    <source>
        <dbReference type="EMBL" id="AAM71781.1"/>
    </source>
</evidence>
<dbReference type="AlphaFoldDB" id="Q8KEZ3"/>
<dbReference type="EnsemblBacteria" id="AAM71781">
    <property type="protein sequence ID" value="AAM71781"/>
    <property type="gene ID" value="CT0539"/>
</dbReference>
<sequence length="47" mass="5444">MTTEAMMKSDSLPVEITRNGDCHFAANRYVRSTCNIHHQPEFHPLTR</sequence>
<reference evidence="1 2" key="1">
    <citation type="journal article" date="2002" name="Proc. Natl. Acad. Sci. U.S.A.">
        <title>The complete genome sequence of Chlorobium tepidum TLS, a photosynthetic, anaerobic, green-sulfur bacterium.</title>
        <authorList>
            <person name="Eisen J.A."/>
            <person name="Nelson K.E."/>
            <person name="Paulsen I.T."/>
            <person name="Heidelberg J.F."/>
            <person name="Wu M."/>
            <person name="Dodson R.J."/>
            <person name="Deboy R."/>
            <person name="Gwinn M.L."/>
            <person name="Nelson W.C."/>
            <person name="Haft D.H."/>
            <person name="Hickey E.K."/>
            <person name="Peterson J.D."/>
            <person name="Durkin A.S."/>
            <person name="Kolonay J.L."/>
            <person name="Yang F."/>
            <person name="Holt I."/>
            <person name="Umayam L.A."/>
            <person name="Mason T."/>
            <person name="Brenner M."/>
            <person name="Shea T.P."/>
            <person name="Parksey D."/>
            <person name="Nierman W.C."/>
            <person name="Feldblyum T.V."/>
            <person name="Hansen C.L."/>
            <person name="Craven M.B."/>
            <person name="Radune D."/>
            <person name="Vamathevan J."/>
            <person name="Khouri H."/>
            <person name="White O."/>
            <person name="Gruber T.M."/>
            <person name="Ketchum K.A."/>
            <person name="Venter J.C."/>
            <person name="Tettelin H."/>
            <person name="Bryant D.A."/>
            <person name="Fraser C.M."/>
        </authorList>
    </citation>
    <scope>NUCLEOTIDE SEQUENCE [LARGE SCALE GENOMIC DNA]</scope>
    <source>
        <strain evidence="2">ATCC 49652 / DSM 12025 / NBRC 103806 / TLS</strain>
    </source>
</reference>
<name>Q8KEZ3_CHLTE</name>
<proteinExistence type="predicted"/>
<dbReference type="Proteomes" id="UP000001007">
    <property type="component" value="Chromosome"/>
</dbReference>
<keyword evidence="2" id="KW-1185">Reference proteome</keyword>
<organism evidence="1 2">
    <name type="scientific">Chlorobaculum tepidum (strain ATCC 49652 / DSM 12025 / NBRC 103806 / TLS)</name>
    <name type="common">Chlorobium tepidum</name>
    <dbReference type="NCBI Taxonomy" id="194439"/>
    <lineage>
        <taxon>Bacteria</taxon>
        <taxon>Pseudomonadati</taxon>
        <taxon>Chlorobiota</taxon>
        <taxon>Chlorobiia</taxon>
        <taxon>Chlorobiales</taxon>
        <taxon>Chlorobiaceae</taxon>
        <taxon>Chlorobaculum</taxon>
    </lineage>
</organism>
<dbReference type="EMBL" id="AE006470">
    <property type="protein sequence ID" value="AAM71781.1"/>
    <property type="molecule type" value="Genomic_DNA"/>
</dbReference>
<protein>
    <submittedName>
        <fullName evidence="1">Uncharacterized protein</fullName>
    </submittedName>
</protein>
<accession>Q8KEZ3</accession>
<dbReference type="HOGENOM" id="CLU_3166165_0_0_10"/>
<dbReference type="KEGG" id="cte:CT0539"/>
<dbReference type="STRING" id="194439.CT0539"/>
<gene>
    <name evidence="1" type="ordered locus">CT0539</name>
</gene>
<evidence type="ECO:0000313" key="2">
    <source>
        <dbReference type="Proteomes" id="UP000001007"/>
    </source>
</evidence>